<proteinExistence type="predicted"/>
<evidence type="ECO:0000313" key="2">
    <source>
        <dbReference type="Proteomes" id="UP001239111"/>
    </source>
</evidence>
<dbReference type="Proteomes" id="UP001239111">
    <property type="component" value="Chromosome 1"/>
</dbReference>
<accession>A0ACC2PVN3</accession>
<comment type="caution">
    <text evidence="1">The sequence shown here is derived from an EMBL/GenBank/DDBJ whole genome shotgun (WGS) entry which is preliminary data.</text>
</comment>
<organism evidence="1 2">
    <name type="scientific">Eretmocerus hayati</name>
    <dbReference type="NCBI Taxonomy" id="131215"/>
    <lineage>
        <taxon>Eukaryota</taxon>
        <taxon>Metazoa</taxon>
        <taxon>Ecdysozoa</taxon>
        <taxon>Arthropoda</taxon>
        <taxon>Hexapoda</taxon>
        <taxon>Insecta</taxon>
        <taxon>Pterygota</taxon>
        <taxon>Neoptera</taxon>
        <taxon>Endopterygota</taxon>
        <taxon>Hymenoptera</taxon>
        <taxon>Apocrita</taxon>
        <taxon>Proctotrupomorpha</taxon>
        <taxon>Chalcidoidea</taxon>
        <taxon>Aphelinidae</taxon>
        <taxon>Aphelininae</taxon>
        <taxon>Eretmocerus</taxon>
    </lineage>
</organism>
<sequence>MKSLWNIGILLLLSSATHQKSTPSSLSYIGAAVEYSPVYESEDGKKASDINADNYIKFITKAAEYSADIIVFPESSLSISSPDLKKLLGRRKSASYIPDPESEIIPCDADEKKYEYSLRSISCAAKVHKMYVVINHAEKVDCNDTNCESDGILLYNTNVVFDRSGRVIAKYRKYNLFGETGTNKTQEPIPTIFKTDFGVTFGQFICFDIIFEKPSLDLIRNFSITDIVYPTHWFHHLPYAYGNEFQAAWAYSNDVNFIQSGFNNPLTTSGGSGIYIGREGPAHVVSENKRSNILIVTEIPKVLNGKRSLAVNRNNVHVYEFDKSEISTTQESEIGKYFYRTVDITNQKSELIDLKQNVQNHTVCYGEFCCEFQFKLEFNESAIENGTKYYRYRLNIFDGVISFVVKFGSIKTCGIMACTDDTTESCNQVFDFNEKVSLPTTFETLNIYAINKDKHNEFFVPVTLATNMKPLNASEFFYTSIEASKSSMHKMSLMSPKNDLLNFGIFARKFD</sequence>
<reference evidence="1" key="1">
    <citation type="submission" date="2023-04" db="EMBL/GenBank/DDBJ databases">
        <title>A chromosome-level genome assembly of the parasitoid wasp Eretmocerus hayati.</title>
        <authorList>
            <person name="Zhong Y."/>
            <person name="Liu S."/>
            <person name="Liu Y."/>
        </authorList>
    </citation>
    <scope>NUCLEOTIDE SEQUENCE</scope>
    <source>
        <strain evidence="1">ZJU_SS_LIU_2023</strain>
    </source>
</reference>
<name>A0ACC2PVN3_9HYME</name>
<dbReference type="EMBL" id="CM056741">
    <property type="protein sequence ID" value="KAJ8687591.1"/>
    <property type="molecule type" value="Genomic_DNA"/>
</dbReference>
<evidence type="ECO:0000313" key="1">
    <source>
        <dbReference type="EMBL" id="KAJ8687591.1"/>
    </source>
</evidence>
<keyword evidence="2" id="KW-1185">Reference proteome</keyword>
<protein>
    <submittedName>
        <fullName evidence="1">Uncharacterized protein</fullName>
    </submittedName>
</protein>
<gene>
    <name evidence="1" type="ORF">QAD02_023385</name>
</gene>